<comment type="caution">
    <text evidence="7">The sequence shown here is derived from an EMBL/GenBank/DDBJ whole genome shotgun (WGS) entry which is preliminary data.</text>
</comment>
<protein>
    <submittedName>
        <fullName evidence="7">Sensor histidine kinase YesM</fullName>
    </submittedName>
</protein>
<proteinExistence type="inferred from homology"/>
<evidence type="ECO:0000256" key="6">
    <source>
        <dbReference type="SAM" id="Phobius"/>
    </source>
</evidence>
<evidence type="ECO:0000256" key="1">
    <source>
        <dbReference type="ARBA" id="ARBA00004141"/>
    </source>
</evidence>
<evidence type="ECO:0000256" key="3">
    <source>
        <dbReference type="ARBA" id="ARBA00022692"/>
    </source>
</evidence>
<reference evidence="7 8" key="1">
    <citation type="submission" date="2024-06" db="EMBL/GenBank/DDBJ databases">
        <title>Genomic Encyclopedia of Type Strains, Phase IV (KMG-IV): sequencing the most valuable type-strain genomes for metagenomic binning, comparative biology and taxonomic classification.</title>
        <authorList>
            <person name="Goeker M."/>
        </authorList>
    </citation>
    <scope>NUCLEOTIDE SEQUENCE [LARGE SCALE GENOMIC DNA]</scope>
    <source>
        <strain evidence="7 8">DSM 23649</strain>
    </source>
</reference>
<keyword evidence="7" id="KW-0418">Kinase</keyword>
<evidence type="ECO:0000313" key="8">
    <source>
        <dbReference type="Proteomes" id="UP001549086"/>
    </source>
</evidence>
<organism evidence="7 8">
    <name type="scientific">Bartonella silvatica</name>
    <dbReference type="NCBI Taxonomy" id="357760"/>
    <lineage>
        <taxon>Bacteria</taxon>
        <taxon>Pseudomonadati</taxon>
        <taxon>Pseudomonadota</taxon>
        <taxon>Alphaproteobacteria</taxon>
        <taxon>Hyphomicrobiales</taxon>
        <taxon>Bartonellaceae</taxon>
        <taxon>Bartonella</taxon>
    </lineage>
</organism>
<evidence type="ECO:0000256" key="4">
    <source>
        <dbReference type="ARBA" id="ARBA00022989"/>
    </source>
</evidence>
<dbReference type="EMBL" id="JBEPLI010000001">
    <property type="protein sequence ID" value="MET3589187.1"/>
    <property type="molecule type" value="Genomic_DNA"/>
</dbReference>
<dbReference type="GO" id="GO:0016301">
    <property type="term" value="F:kinase activity"/>
    <property type="evidence" value="ECO:0007669"/>
    <property type="project" value="UniProtKB-KW"/>
</dbReference>
<accession>A0ABV2HFJ7</accession>
<evidence type="ECO:0000313" key="7">
    <source>
        <dbReference type="EMBL" id="MET3589187.1"/>
    </source>
</evidence>
<keyword evidence="4 6" id="KW-1133">Transmembrane helix</keyword>
<keyword evidence="3 6" id="KW-0812">Transmembrane</keyword>
<keyword evidence="7" id="KW-0808">Transferase</keyword>
<comment type="similarity">
    <text evidence="2">Belongs to the TrbL/VirB6 family.</text>
</comment>
<dbReference type="Pfam" id="PF04610">
    <property type="entry name" value="TrbL"/>
    <property type="match status" value="1"/>
</dbReference>
<sequence>MQAKRLKSLLYRFFDILTLSVTSFFVVIYGVLILLARTILTLLVGLRPLFIVALLWQPTYRLFLIMDSANLKLYNSYYAFSHRV</sequence>
<gene>
    <name evidence="7" type="ORF">ABID23_000257</name>
</gene>
<comment type="subcellular location">
    <subcellularLocation>
        <location evidence="1">Membrane</location>
        <topology evidence="1">Multi-pass membrane protein</topology>
    </subcellularLocation>
</comment>
<evidence type="ECO:0000256" key="5">
    <source>
        <dbReference type="ARBA" id="ARBA00023136"/>
    </source>
</evidence>
<evidence type="ECO:0000256" key="2">
    <source>
        <dbReference type="ARBA" id="ARBA00007802"/>
    </source>
</evidence>
<feature type="transmembrane region" description="Helical" evidence="6">
    <location>
        <begin position="12"/>
        <end position="32"/>
    </location>
</feature>
<dbReference type="Proteomes" id="UP001549086">
    <property type="component" value="Unassembled WGS sequence"/>
</dbReference>
<name>A0ABV2HFJ7_9HYPH</name>
<keyword evidence="8" id="KW-1185">Reference proteome</keyword>
<keyword evidence="5 6" id="KW-0472">Membrane</keyword>
<dbReference type="InterPro" id="IPR007688">
    <property type="entry name" value="Conjugal_tfr_TrbL/VirB6"/>
</dbReference>
<feature type="transmembrane region" description="Helical" evidence="6">
    <location>
        <begin position="38"/>
        <end position="56"/>
    </location>
</feature>